<dbReference type="GO" id="GO:0003677">
    <property type="term" value="F:DNA binding"/>
    <property type="evidence" value="ECO:0007669"/>
    <property type="project" value="InterPro"/>
</dbReference>
<dbReference type="GO" id="GO:0006260">
    <property type="term" value="P:DNA replication"/>
    <property type="evidence" value="ECO:0007669"/>
    <property type="project" value="InterPro"/>
</dbReference>
<evidence type="ECO:0000313" key="1">
    <source>
        <dbReference type="EMBL" id="RAI41605.1"/>
    </source>
</evidence>
<dbReference type="SUPFAM" id="SSF102400">
    <property type="entry name" value="DNA polymerase III chi subunit"/>
    <property type="match status" value="1"/>
</dbReference>
<evidence type="ECO:0000313" key="2">
    <source>
        <dbReference type="Proteomes" id="UP000249130"/>
    </source>
</evidence>
<dbReference type="InterPro" id="IPR036768">
    <property type="entry name" value="PolIII_chi_sf"/>
</dbReference>
<dbReference type="InterPro" id="IPR007459">
    <property type="entry name" value="DNA_pol3_chi"/>
</dbReference>
<dbReference type="PANTHER" id="PTHR38767">
    <property type="entry name" value="DNA POLYMERASE III SUBUNIT CHI"/>
    <property type="match status" value="1"/>
</dbReference>
<dbReference type="AlphaFoldDB" id="A0A327KVQ4"/>
<comment type="caution">
    <text evidence="1">The sequence shown here is derived from an EMBL/GenBank/DDBJ whole genome shotgun (WGS) entry which is preliminary data.</text>
</comment>
<accession>A0A327KVQ4</accession>
<protein>
    <submittedName>
        <fullName evidence="1">DNA polymerase III subunit chi</fullName>
    </submittedName>
</protein>
<keyword evidence="2" id="KW-1185">Reference proteome</keyword>
<dbReference type="EMBL" id="NPEX01000182">
    <property type="protein sequence ID" value="RAI41605.1"/>
    <property type="molecule type" value="Genomic_DNA"/>
</dbReference>
<dbReference type="Proteomes" id="UP000249130">
    <property type="component" value="Unassembled WGS sequence"/>
</dbReference>
<sequence length="150" mass="17413">MTELLFYHLQRRPLESVLPSLLEKSLERGWRVVVQAGSDERVDALDAHLWTYRDDSFLPHGTDRDGFLAEHPILLTVKDHNPNGAVVRFLVERAPLPPDAASYRRIVVMFDGEDEEALAEARVTWREKKAEGFEVTYWQCDENGRWHKRG</sequence>
<reference evidence="1 2" key="1">
    <citation type="submission" date="2017-07" db="EMBL/GenBank/DDBJ databases">
        <title>Draft Genome Sequences of Select Purple Nonsulfur Bacteria.</title>
        <authorList>
            <person name="Lasarre B."/>
            <person name="Mckinlay J.B."/>
        </authorList>
    </citation>
    <scope>NUCLEOTIDE SEQUENCE [LARGE SCALE GENOMIC DNA]</scope>
    <source>
        <strain evidence="1 2">DSM 5909</strain>
    </source>
</reference>
<dbReference type="Gene3D" id="3.40.50.10110">
    <property type="entry name" value="DNA polymerase III subunit chi"/>
    <property type="match status" value="1"/>
</dbReference>
<dbReference type="Pfam" id="PF04364">
    <property type="entry name" value="DNA_pol3_chi"/>
    <property type="match status" value="1"/>
</dbReference>
<dbReference type="PANTHER" id="PTHR38767:SF1">
    <property type="entry name" value="DNA POLYMERASE III SUBUNIT CHI"/>
    <property type="match status" value="1"/>
</dbReference>
<dbReference type="RefSeq" id="WP_111421015.1">
    <property type="nucleotide sequence ID" value="NZ_NPEX01000182.1"/>
</dbReference>
<proteinExistence type="predicted"/>
<gene>
    <name evidence="1" type="ORF">CH341_21320</name>
</gene>
<organism evidence="1 2">
    <name type="scientific">Rhodoplanes roseus</name>
    <dbReference type="NCBI Taxonomy" id="29409"/>
    <lineage>
        <taxon>Bacteria</taxon>
        <taxon>Pseudomonadati</taxon>
        <taxon>Pseudomonadota</taxon>
        <taxon>Alphaproteobacteria</taxon>
        <taxon>Hyphomicrobiales</taxon>
        <taxon>Nitrobacteraceae</taxon>
        <taxon>Rhodoplanes</taxon>
    </lineage>
</organism>
<name>A0A327KVQ4_9BRAD</name>
<dbReference type="OrthoDB" id="9795973at2"/>
<dbReference type="GO" id="GO:0032298">
    <property type="term" value="P:positive regulation of DNA-templated DNA replication initiation"/>
    <property type="evidence" value="ECO:0007669"/>
    <property type="project" value="TreeGrafter"/>
</dbReference>
<dbReference type="GO" id="GO:0003887">
    <property type="term" value="F:DNA-directed DNA polymerase activity"/>
    <property type="evidence" value="ECO:0007669"/>
    <property type="project" value="InterPro"/>
</dbReference>
<dbReference type="NCBIfam" id="NF004347">
    <property type="entry name" value="PRK05728.1-4"/>
    <property type="match status" value="1"/>
</dbReference>